<sequence length="511" mass="55797">MTGKRRILIVGGGTAGWLTAAYLARALGSAVDIVLLESPDIATVGVGEGTFPTIRETLRFLGIDEAAFVREAGATFKQGVRFRDWLQAPADDHRHSYFHPFEPPFAGDGANLIPHWLAQDAGARPSFAEAVTIQNRVADAGRAPKQAGEGDFEGPLNYAYHFDAVRMAAVLADRARELGVVHVAGRVLDVVLDGGGSIARLDTEAGALTADLFIDCTGFRAELIGRALGSPIHSVADQLFTDRALTCKLPYDRADAPIESATIATAHAAGWIWDIGLAGARGIGCVYSSRHMDDDNAAAVLADYLGPRAEDVSPRLLRFQAGWRERQWIGNCVAVGLAGGFLEPLESTGVVLIEAAAGMIAELFPHHGPVDLPAGRFNDLMTARYARIVDFLKLHYCLSRRSEPFWRDNADPASIPASLKALLDQWRYRPPSRFDFAREVESFAFFNYQYILYGMEFRTDLPDGRGDAAEAERQFARIRSFGDRASRDLPSHRALVEQMSRAAPSRVRRSS</sequence>
<dbReference type="InterPro" id="IPR033856">
    <property type="entry name" value="Trp_halogen"/>
</dbReference>
<dbReference type="InterPro" id="IPR050816">
    <property type="entry name" value="Flavin-dep_Halogenase_NPB"/>
</dbReference>
<dbReference type="Gene3D" id="3.50.50.60">
    <property type="entry name" value="FAD/NAD(P)-binding domain"/>
    <property type="match status" value="1"/>
</dbReference>
<reference evidence="1 2" key="1">
    <citation type="submission" date="2020-12" db="EMBL/GenBank/DDBJ databases">
        <title>Sphingomonas sp.</title>
        <authorList>
            <person name="Kim M.K."/>
        </authorList>
    </citation>
    <scope>NUCLEOTIDE SEQUENCE [LARGE SCALE GENOMIC DNA]</scope>
    <source>
        <strain evidence="1 2">BT552</strain>
    </source>
</reference>
<dbReference type="InterPro" id="IPR006905">
    <property type="entry name" value="Flavin_halogenase"/>
</dbReference>
<dbReference type="Pfam" id="PF04820">
    <property type="entry name" value="Trp_halogenase"/>
    <property type="match status" value="1"/>
</dbReference>
<name>A0ABS2D8G0_9SPHN</name>
<dbReference type="EMBL" id="JAFEMC010000003">
    <property type="protein sequence ID" value="MBM6577205.1"/>
    <property type="molecule type" value="Genomic_DNA"/>
</dbReference>
<dbReference type="PIRSF" id="PIRSF011396">
    <property type="entry name" value="Trp_halogenase"/>
    <property type="match status" value="1"/>
</dbReference>
<keyword evidence="2" id="KW-1185">Reference proteome</keyword>
<dbReference type="PANTHER" id="PTHR43747">
    <property type="entry name" value="FAD-BINDING PROTEIN"/>
    <property type="match status" value="1"/>
</dbReference>
<evidence type="ECO:0000313" key="2">
    <source>
        <dbReference type="Proteomes" id="UP000763641"/>
    </source>
</evidence>
<dbReference type="SUPFAM" id="SSF51905">
    <property type="entry name" value="FAD/NAD(P)-binding domain"/>
    <property type="match status" value="1"/>
</dbReference>
<dbReference type="PANTHER" id="PTHR43747:SF4">
    <property type="entry name" value="FLAVIN-DEPENDENT TRYPTOPHAN HALOGENASE"/>
    <property type="match status" value="1"/>
</dbReference>
<gene>
    <name evidence="1" type="ORF">ILT43_12555</name>
</gene>
<dbReference type="Proteomes" id="UP000763641">
    <property type="component" value="Unassembled WGS sequence"/>
</dbReference>
<dbReference type="InterPro" id="IPR036188">
    <property type="entry name" value="FAD/NAD-bd_sf"/>
</dbReference>
<evidence type="ECO:0000313" key="1">
    <source>
        <dbReference type="EMBL" id="MBM6577205.1"/>
    </source>
</evidence>
<comment type="caution">
    <text evidence="1">The sequence shown here is derived from an EMBL/GenBank/DDBJ whole genome shotgun (WGS) entry which is preliminary data.</text>
</comment>
<organism evidence="1 2">
    <name type="scientific">Sphingomonas longa</name>
    <dbReference type="NCBI Taxonomy" id="2778730"/>
    <lineage>
        <taxon>Bacteria</taxon>
        <taxon>Pseudomonadati</taxon>
        <taxon>Pseudomonadota</taxon>
        <taxon>Alphaproteobacteria</taxon>
        <taxon>Sphingomonadales</taxon>
        <taxon>Sphingomonadaceae</taxon>
        <taxon>Sphingomonas</taxon>
    </lineage>
</organism>
<dbReference type="RefSeq" id="WP_204199300.1">
    <property type="nucleotide sequence ID" value="NZ_JAFEMC010000003.1"/>
</dbReference>
<protein>
    <submittedName>
        <fullName evidence="1">Tryptophan 7-halogenase</fullName>
    </submittedName>
</protein>
<proteinExistence type="predicted"/>
<accession>A0ABS2D8G0</accession>